<reference evidence="3 4" key="1">
    <citation type="submission" date="2019-04" db="EMBL/GenBank/DDBJ databases">
        <title>Genome sequencing of Clostridium botulinum Groups I-IV and Clostridium butyricum.</title>
        <authorList>
            <person name="Brunt J."/>
            <person name="Van Vliet A.H.M."/>
            <person name="Stringer S.C."/>
            <person name="Carter A.T."/>
            <person name="Peck M.W."/>
        </authorList>
    </citation>
    <scope>NUCLEOTIDE SEQUENCE [LARGE SCALE GENOMIC DNA]</scope>
    <source>
        <strain evidence="3 4">IFR 18/094</strain>
    </source>
</reference>
<evidence type="ECO:0000259" key="2">
    <source>
        <dbReference type="Pfam" id="PF02517"/>
    </source>
</evidence>
<dbReference type="PANTHER" id="PTHR43592">
    <property type="entry name" value="CAAX AMINO TERMINAL PROTEASE"/>
    <property type="match status" value="1"/>
</dbReference>
<feature type="transmembrane region" description="Helical" evidence="1">
    <location>
        <begin position="245"/>
        <end position="263"/>
    </location>
</feature>
<feature type="transmembrane region" description="Helical" evidence="1">
    <location>
        <begin position="172"/>
        <end position="190"/>
    </location>
</feature>
<dbReference type="GO" id="GO:0080120">
    <property type="term" value="P:CAAX-box protein maturation"/>
    <property type="evidence" value="ECO:0007669"/>
    <property type="project" value="UniProtKB-ARBA"/>
</dbReference>
<dbReference type="EMBL" id="SXDP01000002">
    <property type="protein sequence ID" value="NEZ46571.1"/>
    <property type="molecule type" value="Genomic_DNA"/>
</dbReference>
<feature type="transmembrane region" description="Helical" evidence="1">
    <location>
        <begin position="26"/>
        <end position="50"/>
    </location>
</feature>
<keyword evidence="1" id="KW-1133">Transmembrane helix</keyword>
<dbReference type="Pfam" id="PF02517">
    <property type="entry name" value="Rce1-like"/>
    <property type="match status" value="1"/>
</dbReference>
<keyword evidence="3" id="KW-0645">Protease</keyword>
<keyword evidence="3" id="KW-0482">Metalloprotease</keyword>
<accession>A0A6M0R8K1</accession>
<protein>
    <submittedName>
        <fullName evidence="3">CPBP family intramembrane metalloprotease</fullName>
    </submittedName>
</protein>
<dbReference type="AlphaFoldDB" id="A0A6M0R8K1"/>
<evidence type="ECO:0000313" key="4">
    <source>
        <dbReference type="Proteomes" id="UP000473885"/>
    </source>
</evidence>
<evidence type="ECO:0000313" key="3">
    <source>
        <dbReference type="EMBL" id="NEZ46571.1"/>
    </source>
</evidence>
<keyword evidence="4" id="KW-1185">Reference proteome</keyword>
<organism evidence="3 4">
    <name type="scientific">Clostridium niameyense</name>
    <dbReference type="NCBI Taxonomy" id="1622073"/>
    <lineage>
        <taxon>Bacteria</taxon>
        <taxon>Bacillati</taxon>
        <taxon>Bacillota</taxon>
        <taxon>Clostridia</taxon>
        <taxon>Eubacteriales</taxon>
        <taxon>Clostridiaceae</taxon>
        <taxon>Clostridium</taxon>
    </lineage>
</organism>
<keyword evidence="1" id="KW-0472">Membrane</keyword>
<proteinExistence type="predicted"/>
<keyword evidence="3" id="KW-0378">Hydrolase</keyword>
<keyword evidence="1" id="KW-0812">Transmembrane</keyword>
<comment type="caution">
    <text evidence="3">The sequence shown here is derived from an EMBL/GenBank/DDBJ whole genome shotgun (WGS) entry which is preliminary data.</text>
</comment>
<dbReference type="PANTHER" id="PTHR43592:SF15">
    <property type="entry name" value="CAAX AMINO TERMINAL PROTEASE FAMILY PROTEIN"/>
    <property type="match status" value="1"/>
</dbReference>
<dbReference type="InterPro" id="IPR003675">
    <property type="entry name" value="Rce1/LyrA-like_dom"/>
</dbReference>
<dbReference type="Proteomes" id="UP000473885">
    <property type="component" value="Unassembled WGS sequence"/>
</dbReference>
<feature type="domain" description="CAAX prenyl protease 2/Lysostaphin resistance protein A-like" evidence="2">
    <location>
        <begin position="141"/>
        <end position="228"/>
    </location>
</feature>
<feature type="transmembrane region" description="Helical" evidence="1">
    <location>
        <begin position="196"/>
        <end position="216"/>
    </location>
</feature>
<feature type="transmembrane region" description="Helical" evidence="1">
    <location>
        <begin position="141"/>
        <end position="160"/>
    </location>
</feature>
<gene>
    <name evidence="3" type="ORF">FDF74_04990</name>
</gene>
<dbReference type="GO" id="GO:0004175">
    <property type="term" value="F:endopeptidase activity"/>
    <property type="evidence" value="ECO:0007669"/>
    <property type="project" value="UniProtKB-ARBA"/>
</dbReference>
<dbReference type="GO" id="GO:0006508">
    <property type="term" value="P:proteolysis"/>
    <property type="evidence" value="ECO:0007669"/>
    <property type="project" value="UniProtKB-KW"/>
</dbReference>
<name>A0A6M0R8K1_9CLOT</name>
<evidence type="ECO:0000256" key="1">
    <source>
        <dbReference type="SAM" id="Phobius"/>
    </source>
</evidence>
<dbReference type="GO" id="GO:0008237">
    <property type="term" value="F:metallopeptidase activity"/>
    <property type="evidence" value="ECO:0007669"/>
    <property type="project" value="UniProtKB-KW"/>
</dbReference>
<feature type="transmembrane region" description="Helical" evidence="1">
    <location>
        <begin position="99"/>
        <end position="121"/>
    </location>
</feature>
<sequence length="271" mass="31253">MDRGIYVENNDLNLELNSGITIKGALFIMFMVLAYGFLVSIPINIIFYIAKIVKPNVVYLENYKNILSSVLGYVLFVTKYNKDNNHKLLLNNTLKLKGYMFILLILFGYMLFYDNTLGILVSKFINDTWVSKIFEEMLHTPIAALISMVLVAPIFEEIIFRGIILDGLLKKYRAINAIVISGLMFGVFHFNLTQGINAFFIGIILGIIYFSTNSLIPCMFMHFANNFFCWITAYCPFIYSEKFSLTKLFIGIFISSLCMFIFLRNRKVIYD</sequence>
<feature type="transmembrane region" description="Helical" evidence="1">
    <location>
        <begin position="62"/>
        <end position="78"/>
    </location>
</feature>